<evidence type="ECO:0000256" key="1">
    <source>
        <dbReference type="SAM" id="Phobius"/>
    </source>
</evidence>
<dbReference type="GeneID" id="67154270"/>
<accession>A0A7U0QGF5</accession>
<evidence type="ECO:0000313" key="2">
    <source>
        <dbReference type="EMBL" id="QQW50382.1"/>
    </source>
</evidence>
<proteinExistence type="predicted"/>
<protein>
    <recommendedName>
        <fullName evidence="3">Transmembrane protein</fullName>
    </recommendedName>
</protein>
<dbReference type="RefSeq" id="YP_010152734.1">
    <property type="nucleotide sequence ID" value="NC_057168.1"/>
</dbReference>
<feature type="transmembrane region" description="Helical" evidence="1">
    <location>
        <begin position="99"/>
        <end position="116"/>
    </location>
</feature>
<dbReference type="EMBL" id="MW438349">
    <property type="protein sequence ID" value="QQW50382.1"/>
    <property type="molecule type" value="Genomic_DNA"/>
</dbReference>
<keyword evidence="1" id="KW-1133">Transmembrane helix</keyword>
<reference evidence="2" key="1">
    <citation type="journal article" date="2021" name="Genome Biol. Evol.">
        <title>Mitochondrial genome evolution in pelagophyte algae.</title>
        <authorList>
            <person name="Sibbald S.J."/>
            <person name="Lawton M."/>
            <person name="Archibald J.M."/>
        </authorList>
    </citation>
    <scope>NUCLEOTIDE SEQUENCE</scope>
    <source>
        <strain evidence="2">CCMP1756</strain>
    </source>
</reference>
<keyword evidence="1" id="KW-0472">Membrane</keyword>
<evidence type="ECO:0008006" key="3">
    <source>
        <dbReference type="Google" id="ProtNLM"/>
    </source>
</evidence>
<keyword evidence="2" id="KW-0496">Mitochondrion</keyword>
<geneLocation type="mitochondrion" evidence="2"/>
<organism evidence="2">
    <name type="scientific">Pelagomonas calceolata</name>
    <dbReference type="NCBI Taxonomy" id="35677"/>
    <lineage>
        <taxon>Eukaryota</taxon>
        <taxon>Sar</taxon>
        <taxon>Stramenopiles</taxon>
        <taxon>Ochrophyta</taxon>
        <taxon>Pelagophyceae</taxon>
        <taxon>Pelagomonadales</taxon>
        <taxon>Pelagomonadaceae</taxon>
        <taxon>Pelagomonas</taxon>
    </lineage>
</organism>
<feature type="transmembrane region" description="Helical" evidence="1">
    <location>
        <begin position="58"/>
        <end position="78"/>
    </location>
</feature>
<gene>
    <name evidence="2" type="primary">orf164</name>
</gene>
<feature type="transmembrane region" description="Helical" evidence="1">
    <location>
        <begin position="32"/>
        <end position="52"/>
    </location>
</feature>
<keyword evidence="1" id="KW-0812">Transmembrane</keyword>
<dbReference type="AlphaFoldDB" id="A0A7U0QGF5"/>
<name>A0A7U0QGF5_9STRA</name>
<sequence>MKKTLPLSPFHAGSFPGRVSPLDLVCMNTSSFYQGTALHYHIIKALLLYIYILDTYTYYQGTTIYIVYIHIINTLLYMNKLFQFIHIMKFFRLFFQSRGRMTTVFVVFLLCCAGTSHFIRGWAVRILFGIFPRIAPFVKKFHSMRKFYKEGQGGPTPGPPCPSL</sequence>